<name>A0AAN7L4Q8_9MYRT</name>
<dbReference type="GO" id="GO:0005840">
    <property type="term" value="C:ribosome"/>
    <property type="evidence" value="ECO:0007669"/>
    <property type="project" value="InterPro"/>
</dbReference>
<sequence>MQVGNRIIRKRIHVRIEHVQTSRCQEEFKLRKVRNDERTQGSWREDQHKETARGA</sequence>
<dbReference type="Proteomes" id="UP001345219">
    <property type="component" value="Chromosome 14"/>
</dbReference>
<dbReference type="PANTHER" id="PTHR20981">
    <property type="entry name" value="60S RIBOSOMAL PROTEIN L21"/>
    <property type="match status" value="1"/>
</dbReference>
<protein>
    <recommendedName>
        <fullName evidence="4">60S ribosomal protein L21</fullName>
    </recommendedName>
</protein>
<organism evidence="2 3">
    <name type="scientific">Trapa incisa</name>
    <dbReference type="NCBI Taxonomy" id="236973"/>
    <lineage>
        <taxon>Eukaryota</taxon>
        <taxon>Viridiplantae</taxon>
        <taxon>Streptophyta</taxon>
        <taxon>Embryophyta</taxon>
        <taxon>Tracheophyta</taxon>
        <taxon>Spermatophyta</taxon>
        <taxon>Magnoliopsida</taxon>
        <taxon>eudicotyledons</taxon>
        <taxon>Gunneridae</taxon>
        <taxon>Pentapetalae</taxon>
        <taxon>rosids</taxon>
        <taxon>malvids</taxon>
        <taxon>Myrtales</taxon>
        <taxon>Lythraceae</taxon>
        <taxon>Trapa</taxon>
    </lineage>
</organism>
<dbReference type="GO" id="GO:0006412">
    <property type="term" value="P:translation"/>
    <property type="evidence" value="ECO:0007669"/>
    <property type="project" value="InterPro"/>
</dbReference>
<evidence type="ECO:0008006" key="4">
    <source>
        <dbReference type="Google" id="ProtNLM"/>
    </source>
</evidence>
<proteinExistence type="predicted"/>
<evidence type="ECO:0000313" key="2">
    <source>
        <dbReference type="EMBL" id="KAK4777804.1"/>
    </source>
</evidence>
<dbReference type="InterPro" id="IPR001147">
    <property type="entry name" value="Ribosomal_eL21"/>
</dbReference>
<comment type="caution">
    <text evidence="2">The sequence shown here is derived from an EMBL/GenBank/DDBJ whole genome shotgun (WGS) entry which is preliminary data.</text>
</comment>
<dbReference type="AlphaFoldDB" id="A0AAN7L4Q8"/>
<reference evidence="2 3" key="1">
    <citation type="journal article" date="2023" name="Hortic Res">
        <title>Pangenome of water caltrop reveals structural variations and asymmetric subgenome divergence after allopolyploidization.</title>
        <authorList>
            <person name="Zhang X."/>
            <person name="Chen Y."/>
            <person name="Wang L."/>
            <person name="Yuan Y."/>
            <person name="Fang M."/>
            <person name="Shi L."/>
            <person name="Lu R."/>
            <person name="Comes H.P."/>
            <person name="Ma Y."/>
            <person name="Chen Y."/>
            <person name="Huang G."/>
            <person name="Zhou Y."/>
            <person name="Zheng Z."/>
            <person name="Qiu Y."/>
        </authorList>
    </citation>
    <scope>NUCLEOTIDE SEQUENCE [LARGE SCALE GENOMIC DNA]</scope>
    <source>
        <tissue evidence="2">Roots</tissue>
    </source>
</reference>
<gene>
    <name evidence="2" type="ORF">SAY87_017991</name>
</gene>
<feature type="region of interest" description="Disordered" evidence="1">
    <location>
        <begin position="34"/>
        <end position="55"/>
    </location>
</feature>
<evidence type="ECO:0000313" key="3">
    <source>
        <dbReference type="Proteomes" id="UP001345219"/>
    </source>
</evidence>
<accession>A0AAN7L4Q8</accession>
<dbReference type="GO" id="GO:0003735">
    <property type="term" value="F:structural constituent of ribosome"/>
    <property type="evidence" value="ECO:0007669"/>
    <property type="project" value="InterPro"/>
</dbReference>
<keyword evidence="3" id="KW-1185">Reference proteome</keyword>
<evidence type="ECO:0000256" key="1">
    <source>
        <dbReference type="SAM" id="MobiDB-lite"/>
    </source>
</evidence>
<dbReference type="EMBL" id="JAXIOK010000002">
    <property type="protein sequence ID" value="KAK4777804.1"/>
    <property type="molecule type" value="Genomic_DNA"/>
</dbReference>